<dbReference type="GO" id="GO:0060271">
    <property type="term" value="P:cilium assembly"/>
    <property type="evidence" value="ECO:0007669"/>
    <property type="project" value="TreeGrafter"/>
</dbReference>
<dbReference type="GO" id="GO:0005814">
    <property type="term" value="C:centriole"/>
    <property type="evidence" value="ECO:0007669"/>
    <property type="project" value="TreeGrafter"/>
</dbReference>
<feature type="coiled-coil region" evidence="1">
    <location>
        <begin position="58"/>
        <end position="85"/>
    </location>
</feature>
<feature type="region of interest" description="Disordered" evidence="2">
    <location>
        <begin position="634"/>
        <end position="659"/>
    </location>
</feature>
<keyword evidence="4" id="KW-1185">Reference proteome</keyword>
<name>A0A210QG82_MIZYE</name>
<organism evidence="3 4">
    <name type="scientific">Mizuhopecten yessoensis</name>
    <name type="common">Japanese scallop</name>
    <name type="synonym">Patinopecten yessoensis</name>
    <dbReference type="NCBI Taxonomy" id="6573"/>
    <lineage>
        <taxon>Eukaryota</taxon>
        <taxon>Metazoa</taxon>
        <taxon>Spiralia</taxon>
        <taxon>Lophotrochozoa</taxon>
        <taxon>Mollusca</taxon>
        <taxon>Bivalvia</taxon>
        <taxon>Autobranchia</taxon>
        <taxon>Pteriomorphia</taxon>
        <taxon>Pectinida</taxon>
        <taxon>Pectinoidea</taxon>
        <taxon>Pectinidae</taxon>
        <taxon>Mizuhopecten</taxon>
    </lineage>
</organism>
<dbReference type="InterPro" id="IPR038911">
    <property type="entry name" value="SCLT1"/>
</dbReference>
<keyword evidence="1" id="KW-0175">Coiled coil</keyword>
<evidence type="ECO:0000313" key="3">
    <source>
        <dbReference type="EMBL" id="OWF47631.1"/>
    </source>
</evidence>
<dbReference type="PANTHER" id="PTHR35970">
    <property type="entry name" value="SODIUM CHANNEL AND CLATHRIN LINKER 1"/>
    <property type="match status" value="1"/>
</dbReference>
<evidence type="ECO:0000256" key="2">
    <source>
        <dbReference type="SAM" id="MobiDB-lite"/>
    </source>
</evidence>
<feature type="coiled-coil region" evidence="1">
    <location>
        <begin position="130"/>
        <end position="548"/>
    </location>
</feature>
<feature type="compositionally biased region" description="Polar residues" evidence="2">
    <location>
        <begin position="644"/>
        <end position="658"/>
    </location>
</feature>
<dbReference type="Proteomes" id="UP000242188">
    <property type="component" value="Unassembled WGS sequence"/>
</dbReference>
<gene>
    <name evidence="3" type="ORF">KP79_PYT13059</name>
</gene>
<accession>A0A210QG82</accession>
<evidence type="ECO:0000256" key="1">
    <source>
        <dbReference type="SAM" id="Coils"/>
    </source>
</evidence>
<dbReference type="GO" id="GO:0007098">
    <property type="term" value="P:centrosome cycle"/>
    <property type="evidence" value="ECO:0007669"/>
    <property type="project" value="InterPro"/>
</dbReference>
<dbReference type="GO" id="GO:0005813">
    <property type="term" value="C:centrosome"/>
    <property type="evidence" value="ECO:0007669"/>
    <property type="project" value="InterPro"/>
</dbReference>
<keyword evidence="3" id="KW-0813">Transport</keyword>
<dbReference type="InterPro" id="IPR031887">
    <property type="entry name" value="SDCCAG8"/>
</dbReference>
<comment type="caution">
    <text evidence="3">The sequence shown here is derived from an EMBL/GenBank/DDBJ whole genome shotgun (WGS) entry which is preliminary data.</text>
</comment>
<feature type="compositionally biased region" description="Basic and acidic residues" evidence="2">
    <location>
        <begin position="634"/>
        <end position="643"/>
    </location>
</feature>
<keyword evidence="3" id="KW-0406">Ion transport</keyword>
<dbReference type="OrthoDB" id="551053at2759"/>
<keyword evidence="3" id="KW-0407">Ion channel</keyword>
<dbReference type="EMBL" id="NEDP02003836">
    <property type="protein sequence ID" value="OWF47631.1"/>
    <property type="molecule type" value="Genomic_DNA"/>
</dbReference>
<reference evidence="3 4" key="1">
    <citation type="journal article" date="2017" name="Nat. Ecol. Evol.">
        <title>Scallop genome provides insights into evolution of bilaterian karyotype and development.</title>
        <authorList>
            <person name="Wang S."/>
            <person name="Zhang J."/>
            <person name="Jiao W."/>
            <person name="Li J."/>
            <person name="Xun X."/>
            <person name="Sun Y."/>
            <person name="Guo X."/>
            <person name="Huan P."/>
            <person name="Dong B."/>
            <person name="Zhang L."/>
            <person name="Hu X."/>
            <person name="Sun X."/>
            <person name="Wang J."/>
            <person name="Zhao C."/>
            <person name="Wang Y."/>
            <person name="Wang D."/>
            <person name="Huang X."/>
            <person name="Wang R."/>
            <person name="Lv J."/>
            <person name="Li Y."/>
            <person name="Zhang Z."/>
            <person name="Liu B."/>
            <person name="Lu W."/>
            <person name="Hui Y."/>
            <person name="Liang J."/>
            <person name="Zhou Z."/>
            <person name="Hou R."/>
            <person name="Li X."/>
            <person name="Liu Y."/>
            <person name="Li H."/>
            <person name="Ning X."/>
            <person name="Lin Y."/>
            <person name="Zhao L."/>
            <person name="Xing Q."/>
            <person name="Dou J."/>
            <person name="Li Y."/>
            <person name="Mao J."/>
            <person name="Guo H."/>
            <person name="Dou H."/>
            <person name="Li T."/>
            <person name="Mu C."/>
            <person name="Jiang W."/>
            <person name="Fu Q."/>
            <person name="Fu X."/>
            <person name="Miao Y."/>
            <person name="Liu J."/>
            <person name="Yu Q."/>
            <person name="Li R."/>
            <person name="Liao H."/>
            <person name="Li X."/>
            <person name="Kong Y."/>
            <person name="Jiang Z."/>
            <person name="Chourrout D."/>
            <person name="Li R."/>
            <person name="Bao Z."/>
        </authorList>
    </citation>
    <scope>NUCLEOTIDE SEQUENCE [LARGE SCALE GENOMIC DNA]</scope>
    <source>
        <strain evidence="3 4">PY_sf001</strain>
    </source>
</reference>
<dbReference type="Pfam" id="PF15964">
    <property type="entry name" value="CCCAP"/>
    <property type="match status" value="1"/>
</dbReference>
<protein>
    <submittedName>
        <fullName evidence="3">Sodium channel and clathrin linker 1</fullName>
    </submittedName>
</protein>
<sequence length="720" mass="84150">MESEEVEFLKDQVQRLSAALSKYVSGSLDEDDPLEGPLAQEGPTSPWLTDHKVLSPLITEYDQQLNQLQQEVDLYREEMGNLRPELDRIVNENNMISAQLKEKLDNHLAGVPIDTEGGDYSPTTENEQVLHNLQTQADSALQEKEAAISRWQEADHEIDRLQRELQSEKDSHQWKVVEQQAHKMQTEYYETVGVLNKELEDCQQDLRLTKQELEATLMQNKDLKKGNKDLEQQLQWKDQEIADILFKEGVSDSRVGDMKKILDNLQQKLTGKTKELDSLKMDKEGLEARVKEMLKRNAELESKEVDAVTQVRDAVQMVENAVLEKEQAEVEVKQREEEIEKLQDSINKLINEAGVRTRQEVDNIRQQSNERITKLTEELHSMEMENAEKSEMLQRAIREKRMVEAELEKSFKETMVQAAKEKDAYEDLNRRAVNAERSRDDNDVKLDTLQNELRRQEMGNEQLKSQYETQFTQMKDRMKQMENEFEHLNDDRVRLQNDADEMKKVVSAAKKEKEFALRKYQKEMTILENEQQQKMQDYEVRLQSSEDVSRHAMGELRKLLTGQQRMSAKWKEECETITKKFEVKINDMRTEMSHIRKRNEELTSLLRDSQAKTLEAEKMITDYARNIYRMEDRVRESETRASEATKQLSRQTVRQRQIQSERRSLMNELQRSTAGSPNRSARLGDSMVIADLSTSRRTVDNSVLHESKFKGDLEDALSDR</sequence>
<dbReference type="GO" id="GO:0045162">
    <property type="term" value="P:clustering of voltage-gated sodium channels"/>
    <property type="evidence" value="ECO:0007669"/>
    <property type="project" value="InterPro"/>
</dbReference>
<proteinExistence type="predicted"/>
<dbReference type="AlphaFoldDB" id="A0A210QG82"/>
<dbReference type="GO" id="GO:0034220">
    <property type="term" value="P:monoatomic ion transmembrane transport"/>
    <property type="evidence" value="ECO:0007669"/>
    <property type="project" value="UniProtKB-KW"/>
</dbReference>
<feature type="region of interest" description="Disordered" evidence="2">
    <location>
        <begin position="26"/>
        <end position="47"/>
    </location>
</feature>
<evidence type="ECO:0000313" key="4">
    <source>
        <dbReference type="Proteomes" id="UP000242188"/>
    </source>
</evidence>
<dbReference type="STRING" id="6573.A0A210QG82"/>
<dbReference type="PANTHER" id="PTHR35970:SF1">
    <property type="entry name" value="SODIUM CHANNEL AND CLATHRIN LINKER 1"/>
    <property type="match status" value="1"/>
</dbReference>